<evidence type="ECO:0000256" key="7">
    <source>
        <dbReference type="ARBA" id="ARBA00023136"/>
    </source>
</evidence>
<dbReference type="Proteomes" id="UP000070224">
    <property type="component" value="Unassembled WGS sequence"/>
</dbReference>
<dbReference type="InterPro" id="IPR023298">
    <property type="entry name" value="ATPase_P-typ_TM_dom_sf"/>
</dbReference>
<comment type="catalytic activity">
    <reaction evidence="9">
        <text>Zn(2+)(in) + ATP + H2O = Zn(2+)(out) + ADP + phosphate + H(+)</text>
        <dbReference type="Rhea" id="RHEA:20621"/>
        <dbReference type="ChEBI" id="CHEBI:15377"/>
        <dbReference type="ChEBI" id="CHEBI:15378"/>
        <dbReference type="ChEBI" id="CHEBI:29105"/>
        <dbReference type="ChEBI" id="CHEBI:30616"/>
        <dbReference type="ChEBI" id="CHEBI:43474"/>
        <dbReference type="ChEBI" id="CHEBI:456216"/>
        <dbReference type="EC" id="7.2.2.12"/>
    </reaction>
</comment>
<evidence type="ECO:0000256" key="8">
    <source>
        <dbReference type="ARBA" id="ARBA00039097"/>
    </source>
</evidence>
<dbReference type="GO" id="GO:0015086">
    <property type="term" value="F:cadmium ion transmembrane transporter activity"/>
    <property type="evidence" value="ECO:0007669"/>
    <property type="project" value="TreeGrafter"/>
</dbReference>
<dbReference type="InterPro" id="IPR027256">
    <property type="entry name" value="P-typ_ATPase_IB"/>
</dbReference>
<dbReference type="InterPro" id="IPR023214">
    <property type="entry name" value="HAD_sf"/>
</dbReference>
<dbReference type="SFLD" id="SFLDF00027">
    <property type="entry name" value="p-type_atpase"/>
    <property type="match status" value="1"/>
</dbReference>
<dbReference type="InterPro" id="IPR036412">
    <property type="entry name" value="HAD-like_sf"/>
</dbReference>
<dbReference type="InterPro" id="IPR051014">
    <property type="entry name" value="Cation_Transport_ATPase_IB"/>
</dbReference>
<dbReference type="PANTHER" id="PTHR48085">
    <property type="entry name" value="CADMIUM/ZINC-TRANSPORTING ATPASE HMA2-RELATED"/>
    <property type="match status" value="1"/>
</dbReference>
<accession>A0A134BEX4</accession>
<dbReference type="GO" id="GO:0016887">
    <property type="term" value="F:ATP hydrolysis activity"/>
    <property type="evidence" value="ECO:0007669"/>
    <property type="project" value="InterPro"/>
</dbReference>
<dbReference type="GO" id="GO:0046872">
    <property type="term" value="F:metal ion binding"/>
    <property type="evidence" value="ECO:0007669"/>
    <property type="project" value="UniProtKB-KW"/>
</dbReference>
<keyword evidence="3 10" id="KW-0812">Transmembrane</keyword>
<proteinExistence type="inferred from homology"/>
<evidence type="ECO:0000313" key="12">
    <source>
        <dbReference type="EMBL" id="KXB78501.1"/>
    </source>
</evidence>
<evidence type="ECO:0000256" key="9">
    <source>
        <dbReference type="ARBA" id="ARBA00047308"/>
    </source>
</evidence>
<evidence type="ECO:0000256" key="1">
    <source>
        <dbReference type="ARBA" id="ARBA00004370"/>
    </source>
</evidence>
<dbReference type="GO" id="GO:0005524">
    <property type="term" value="F:ATP binding"/>
    <property type="evidence" value="ECO:0007669"/>
    <property type="project" value="UniProtKB-UniRule"/>
</dbReference>
<dbReference type="InterPro" id="IPR023299">
    <property type="entry name" value="ATPase_P-typ_cyto_dom_N"/>
</dbReference>
<dbReference type="PROSITE" id="PS00154">
    <property type="entry name" value="ATPASE_E1_E2"/>
    <property type="match status" value="1"/>
</dbReference>
<evidence type="ECO:0000256" key="2">
    <source>
        <dbReference type="ARBA" id="ARBA00006024"/>
    </source>
</evidence>
<dbReference type="EMBL" id="LSDK01000013">
    <property type="protein sequence ID" value="KXB78501.1"/>
    <property type="molecule type" value="Genomic_DNA"/>
</dbReference>
<reference evidence="13" key="1">
    <citation type="submission" date="2016-01" db="EMBL/GenBank/DDBJ databases">
        <authorList>
            <person name="Mitreva M."/>
            <person name="Pepin K.H."/>
            <person name="Mihindukulasuriya K.A."/>
            <person name="Fulton R."/>
            <person name="Fronick C."/>
            <person name="O'Laughlin M."/>
            <person name="Miner T."/>
            <person name="Herter B."/>
            <person name="Rosa B.A."/>
            <person name="Cordes M."/>
            <person name="Tomlinson C."/>
            <person name="Wollam A."/>
            <person name="Palsikar V.B."/>
            <person name="Mardis E.R."/>
            <person name="Wilson R.K."/>
        </authorList>
    </citation>
    <scope>NUCLEOTIDE SEQUENCE [LARGE SCALE GENOMIC DNA]</scope>
    <source>
        <strain evidence="13">KA00683</strain>
    </source>
</reference>
<dbReference type="FunFam" id="2.70.150.10:FF:000002">
    <property type="entry name" value="Copper-transporting ATPase 1, putative"/>
    <property type="match status" value="1"/>
</dbReference>
<protein>
    <recommendedName>
        <fullName evidence="8">P-type Zn(2+) transporter</fullName>
        <ecNumber evidence="8">7.2.2.12</ecNumber>
    </recommendedName>
</protein>
<evidence type="ECO:0000259" key="11">
    <source>
        <dbReference type="Pfam" id="PF00122"/>
    </source>
</evidence>
<feature type="transmembrane region" description="Helical" evidence="10">
    <location>
        <begin position="562"/>
        <end position="582"/>
    </location>
</feature>
<dbReference type="SUPFAM" id="SSF81653">
    <property type="entry name" value="Calcium ATPase, transduction domain A"/>
    <property type="match status" value="1"/>
</dbReference>
<dbReference type="NCBIfam" id="TIGR01494">
    <property type="entry name" value="ATPase_P-type"/>
    <property type="match status" value="1"/>
</dbReference>
<dbReference type="Pfam" id="PF00702">
    <property type="entry name" value="Hydrolase"/>
    <property type="match status" value="1"/>
</dbReference>
<dbReference type="Gene3D" id="3.40.1110.10">
    <property type="entry name" value="Calcium-transporting ATPase, cytoplasmic domain N"/>
    <property type="match status" value="1"/>
</dbReference>
<keyword evidence="4 10" id="KW-0479">Metal-binding</keyword>
<keyword evidence="10" id="KW-0547">Nucleotide-binding</keyword>
<dbReference type="EC" id="7.2.2.12" evidence="8"/>
<dbReference type="PANTHER" id="PTHR48085:SF5">
    <property type="entry name" value="CADMIUM_ZINC-TRANSPORTING ATPASE HMA4-RELATED"/>
    <property type="match status" value="1"/>
</dbReference>
<evidence type="ECO:0000313" key="13">
    <source>
        <dbReference type="Proteomes" id="UP000070224"/>
    </source>
</evidence>
<feature type="transmembrane region" description="Helical" evidence="10">
    <location>
        <begin position="233"/>
        <end position="253"/>
    </location>
</feature>
<dbReference type="AlphaFoldDB" id="A0A134BEX4"/>
<evidence type="ECO:0000256" key="10">
    <source>
        <dbReference type="RuleBase" id="RU362081"/>
    </source>
</evidence>
<dbReference type="RefSeq" id="WP_060934782.1">
    <property type="nucleotide sequence ID" value="NZ_KQ960411.1"/>
</dbReference>
<keyword evidence="5" id="KW-1278">Translocase</keyword>
<sequence>MEKEQKIKVIRIITSIVLLMATYILAIPEEIHIGLCAIAYVIIGADIVYAALRNLCKGQFLGESFLMTIATVGAFVIGEYPEAVAVMMFYQIGELFSDIAVERSRDSIAALMDIRPDYANIEKEGSLTRVSPSDVPVGSIIVVKPGEKIPLDGEVISGSTTLDTAALTGESLPREVSEGDTVISGSLNLTGVLHIRTSATFGESTVAKILDLVENADTGKAKSEKFITRFARYYTPAVVAVAALLALVPPLIVGGEWLVWLNRSLIFLVISCPCALVVSVPLTFFGGIGGASRKGILVKSSNYLEMMAHIKTVVFDKTGTLTEGNFSVTAVYSQMMSEHELIELAALAESFSDHPLSASIRDACNLPLDKTRVTGYENIAGEGVVAIIDNRKVYAGNEKLMSRAGVSPQSCEKIGTIVHVAVDSAYMGYIVVSDSLKPQSAETIARLKASGVGKTIMLTGDRSDVAKDIAGKVNIDEFHAELLPIDKVRFVEALRKEHAQSPIAFVGDGINDAPVIKLADIGIAMGAVGSDAAIEAADIVLMNDNPLNIVEGMMIARKTLSIVKQNIVFAIGIKLLMLLLGALGVVNMWAAVFADVGVTILAILNALRSMRVSNVHPRIGRSTSV</sequence>
<comment type="subcellular location">
    <subcellularLocation>
        <location evidence="10">Cell membrane</location>
    </subcellularLocation>
    <subcellularLocation>
        <location evidence="1">Membrane</location>
    </subcellularLocation>
</comment>
<feature type="transmembrane region" description="Helical" evidence="10">
    <location>
        <begin position="588"/>
        <end position="607"/>
    </location>
</feature>
<keyword evidence="10" id="KW-1003">Cell membrane</keyword>
<dbReference type="Gene3D" id="3.40.50.1000">
    <property type="entry name" value="HAD superfamily/HAD-like"/>
    <property type="match status" value="1"/>
</dbReference>
<keyword evidence="13" id="KW-1185">Reference proteome</keyword>
<dbReference type="SFLD" id="SFLDG00002">
    <property type="entry name" value="C1.7:_P-type_atpase_like"/>
    <property type="match status" value="1"/>
</dbReference>
<keyword evidence="10" id="KW-0067">ATP-binding</keyword>
<dbReference type="SFLD" id="SFLDS00003">
    <property type="entry name" value="Haloacid_Dehalogenase"/>
    <property type="match status" value="1"/>
</dbReference>
<dbReference type="STRING" id="322095.HMPREF3185_00149"/>
<keyword evidence="7 10" id="KW-0472">Membrane</keyword>
<dbReference type="NCBIfam" id="TIGR01512">
    <property type="entry name" value="ATPase-IB2_Cd"/>
    <property type="match status" value="1"/>
</dbReference>
<dbReference type="NCBIfam" id="TIGR01525">
    <property type="entry name" value="ATPase-IB_hvy"/>
    <property type="match status" value="1"/>
</dbReference>
<evidence type="ECO:0000256" key="5">
    <source>
        <dbReference type="ARBA" id="ARBA00022967"/>
    </source>
</evidence>
<dbReference type="OrthoDB" id="1521937at2"/>
<comment type="caution">
    <text evidence="12">The sequence shown here is derived from an EMBL/GenBank/DDBJ whole genome shotgun (WGS) entry which is preliminary data.</text>
</comment>
<dbReference type="PRINTS" id="PR00119">
    <property type="entry name" value="CATATPASE"/>
</dbReference>
<name>A0A134BEX4_9PORP</name>
<feature type="transmembrane region" description="Helical" evidence="10">
    <location>
        <begin position="9"/>
        <end position="26"/>
    </location>
</feature>
<dbReference type="InterPro" id="IPR001757">
    <property type="entry name" value="P_typ_ATPase"/>
</dbReference>
<dbReference type="SUPFAM" id="SSF81665">
    <property type="entry name" value="Calcium ATPase, transmembrane domain M"/>
    <property type="match status" value="1"/>
</dbReference>
<dbReference type="InterPro" id="IPR044492">
    <property type="entry name" value="P_typ_ATPase_HD_dom"/>
</dbReference>
<dbReference type="GO" id="GO:0016463">
    <property type="term" value="F:P-type zinc transporter activity"/>
    <property type="evidence" value="ECO:0007669"/>
    <property type="project" value="UniProtKB-EC"/>
</dbReference>
<evidence type="ECO:0000256" key="4">
    <source>
        <dbReference type="ARBA" id="ARBA00022723"/>
    </source>
</evidence>
<dbReference type="Gene3D" id="2.70.150.10">
    <property type="entry name" value="Calcium-transporting ATPase, cytoplasmic transduction domain A"/>
    <property type="match status" value="1"/>
</dbReference>
<dbReference type="PATRIC" id="fig|322095.3.peg.150"/>
<feature type="transmembrane region" description="Helical" evidence="10">
    <location>
        <begin position="32"/>
        <end position="52"/>
    </location>
</feature>
<evidence type="ECO:0000256" key="6">
    <source>
        <dbReference type="ARBA" id="ARBA00022989"/>
    </source>
</evidence>
<gene>
    <name evidence="12" type="ORF">HMPREF3185_00149</name>
</gene>
<dbReference type="Pfam" id="PF00122">
    <property type="entry name" value="E1-E2_ATPase"/>
    <property type="match status" value="1"/>
</dbReference>
<dbReference type="InterPro" id="IPR008250">
    <property type="entry name" value="ATPase_P-typ_transduc_dom_A_sf"/>
</dbReference>
<evidence type="ECO:0000256" key="3">
    <source>
        <dbReference type="ARBA" id="ARBA00022692"/>
    </source>
</evidence>
<dbReference type="GO" id="GO:0005886">
    <property type="term" value="C:plasma membrane"/>
    <property type="evidence" value="ECO:0007669"/>
    <property type="project" value="UniProtKB-SubCell"/>
</dbReference>
<dbReference type="PRINTS" id="PR00120">
    <property type="entry name" value="HATPASE"/>
</dbReference>
<feature type="domain" description="P-type ATPase A" evidence="11">
    <location>
        <begin position="115"/>
        <end position="214"/>
    </location>
</feature>
<dbReference type="SUPFAM" id="SSF56784">
    <property type="entry name" value="HAD-like"/>
    <property type="match status" value="1"/>
</dbReference>
<keyword evidence="6 10" id="KW-1133">Transmembrane helix</keyword>
<dbReference type="InterPro" id="IPR059000">
    <property type="entry name" value="ATPase_P-type_domA"/>
</dbReference>
<feature type="transmembrane region" description="Helical" evidence="10">
    <location>
        <begin position="265"/>
        <end position="291"/>
    </location>
</feature>
<organism evidence="12 13">
    <name type="scientific">Porphyromonas somerae</name>
    <dbReference type="NCBI Taxonomy" id="322095"/>
    <lineage>
        <taxon>Bacteria</taxon>
        <taxon>Pseudomonadati</taxon>
        <taxon>Bacteroidota</taxon>
        <taxon>Bacteroidia</taxon>
        <taxon>Bacteroidales</taxon>
        <taxon>Porphyromonadaceae</taxon>
        <taxon>Porphyromonas</taxon>
    </lineage>
</organism>
<comment type="similarity">
    <text evidence="2 10">Belongs to the cation transport ATPase (P-type) (TC 3.A.3) family. Type IB subfamily.</text>
</comment>
<dbReference type="InterPro" id="IPR018303">
    <property type="entry name" value="ATPase_P-typ_P_site"/>
</dbReference>